<evidence type="ECO:0000256" key="2">
    <source>
        <dbReference type="PIRSR" id="PIRSR000390-2"/>
    </source>
</evidence>
<dbReference type="Gene3D" id="3.40.640.10">
    <property type="entry name" value="Type I PLP-dependent aspartate aminotransferase-like (Major domain)"/>
    <property type="match status" value="1"/>
</dbReference>
<sequence>MIIPFYKPYYTGAEESYIRDAMARNRISGDGFYTAKVKEFIEEMFSVYKVFLTTSATHALEMAALLLNLEPGDEVLMPSFTFPSTANAVVLRGARPVFVEIQASTLNIDPADLEEKITPRSKAIIPVHYAGIGCEMDQIMSLAREHQLQVIEDAAQAVNASYRGRYLGTWGQMGCYSFHETKNITCGEGGALLINVGDTEMIQRAEQIIQKGTNRRQFIDGEVDRYTWVNWGSSYTPSEVLTAFLYAQFMELERITAKRRMIHGAYTHYLLPYARSGKIGIPVIPSACQSNYHLYYILFPTETARKNAQKALASSGIETAFHYVPLHSSPMGQRLGYRSGDLPLTEDLSRRLLRLPFFTGMTDSEIEYVMEHVTGILEKI</sequence>
<dbReference type="PIRSF" id="PIRSF000390">
    <property type="entry name" value="PLP_StrS"/>
    <property type="match status" value="1"/>
</dbReference>
<name>A0A4R1RSE9_HYDET</name>
<comment type="similarity">
    <text evidence="3">Belongs to the DegT/DnrJ/EryC1 family.</text>
</comment>
<dbReference type="GO" id="GO:0000271">
    <property type="term" value="P:polysaccharide biosynthetic process"/>
    <property type="evidence" value="ECO:0007669"/>
    <property type="project" value="TreeGrafter"/>
</dbReference>
<dbReference type="InterPro" id="IPR012749">
    <property type="entry name" value="WecE-like"/>
</dbReference>
<protein>
    <submittedName>
        <fullName evidence="4">dTDP-4-amino-4,6-dideoxygalactose transaminase</fullName>
    </submittedName>
</protein>
<evidence type="ECO:0000313" key="4">
    <source>
        <dbReference type="EMBL" id="TCL69401.1"/>
    </source>
</evidence>
<organism evidence="4 5">
    <name type="scientific">Hydrogenispora ethanolica</name>
    <dbReference type="NCBI Taxonomy" id="1082276"/>
    <lineage>
        <taxon>Bacteria</taxon>
        <taxon>Bacillati</taxon>
        <taxon>Bacillota</taxon>
        <taxon>Hydrogenispora</taxon>
    </lineage>
</organism>
<dbReference type="OrthoDB" id="9810913at2"/>
<accession>A0A4R1RSE9</accession>
<dbReference type="CDD" id="cd00616">
    <property type="entry name" value="AHBA_syn"/>
    <property type="match status" value="1"/>
</dbReference>
<feature type="active site" description="Proton acceptor" evidence="1">
    <location>
        <position position="182"/>
    </location>
</feature>
<dbReference type="Gene3D" id="3.90.1150.10">
    <property type="entry name" value="Aspartate Aminotransferase, domain 1"/>
    <property type="match status" value="1"/>
</dbReference>
<evidence type="ECO:0000313" key="5">
    <source>
        <dbReference type="Proteomes" id="UP000295008"/>
    </source>
</evidence>
<dbReference type="GO" id="GO:0030170">
    <property type="term" value="F:pyridoxal phosphate binding"/>
    <property type="evidence" value="ECO:0007669"/>
    <property type="project" value="TreeGrafter"/>
</dbReference>
<keyword evidence="2 3" id="KW-0663">Pyridoxal phosphate</keyword>
<feature type="modified residue" description="N6-(pyridoxal phosphate)lysine" evidence="2">
    <location>
        <position position="182"/>
    </location>
</feature>
<dbReference type="PANTHER" id="PTHR30244">
    <property type="entry name" value="TRANSAMINASE"/>
    <property type="match status" value="1"/>
</dbReference>
<dbReference type="NCBIfam" id="NF008687">
    <property type="entry name" value="PRK11706.1"/>
    <property type="match status" value="1"/>
</dbReference>
<dbReference type="SUPFAM" id="SSF53383">
    <property type="entry name" value="PLP-dependent transferases"/>
    <property type="match status" value="1"/>
</dbReference>
<proteinExistence type="inferred from homology"/>
<dbReference type="Pfam" id="PF01041">
    <property type="entry name" value="DegT_DnrJ_EryC1"/>
    <property type="match status" value="1"/>
</dbReference>
<evidence type="ECO:0000256" key="1">
    <source>
        <dbReference type="PIRSR" id="PIRSR000390-1"/>
    </source>
</evidence>
<gene>
    <name evidence="4" type="ORF">EDC14_101298</name>
</gene>
<dbReference type="AlphaFoldDB" id="A0A4R1RSE9"/>
<dbReference type="NCBIfam" id="TIGR02379">
    <property type="entry name" value="ECA_wecE"/>
    <property type="match status" value="1"/>
</dbReference>
<reference evidence="4 5" key="1">
    <citation type="submission" date="2019-03" db="EMBL/GenBank/DDBJ databases">
        <title>Genomic Encyclopedia of Type Strains, Phase IV (KMG-IV): sequencing the most valuable type-strain genomes for metagenomic binning, comparative biology and taxonomic classification.</title>
        <authorList>
            <person name="Goeker M."/>
        </authorList>
    </citation>
    <scope>NUCLEOTIDE SEQUENCE [LARGE SCALE GENOMIC DNA]</scope>
    <source>
        <strain evidence="4 5">LX-B</strain>
    </source>
</reference>
<dbReference type="InterPro" id="IPR015421">
    <property type="entry name" value="PyrdxlP-dep_Trfase_major"/>
</dbReference>
<dbReference type="EMBL" id="SLUN01000012">
    <property type="protein sequence ID" value="TCL69401.1"/>
    <property type="molecule type" value="Genomic_DNA"/>
</dbReference>
<dbReference type="InterPro" id="IPR000653">
    <property type="entry name" value="DegT/StrS_aminotransferase"/>
</dbReference>
<dbReference type="InterPro" id="IPR015424">
    <property type="entry name" value="PyrdxlP-dep_Trfase"/>
</dbReference>
<dbReference type="PANTHER" id="PTHR30244:SF34">
    <property type="entry name" value="DTDP-4-AMINO-4,6-DIDEOXYGALACTOSE TRANSAMINASE"/>
    <property type="match status" value="1"/>
</dbReference>
<dbReference type="Proteomes" id="UP000295008">
    <property type="component" value="Unassembled WGS sequence"/>
</dbReference>
<dbReference type="InterPro" id="IPR015422">
    <property type="entry name" value="PyrdxlP-dep_Trfase_small"/>
</dbReference>
<dbReference type="GO" id="GO:0008483">
    <property type="term" value="F:transaminase activity"/>
    <property type="evidence" value="ECO:0007669"/>
    <property type="project" value="TreeGrafter"/>
</dbReference>
<evidence type="ECO:0000256" key="3">
    <source>
        <dbReference type="RuleBase" id="RU004508"/>
    </source>
</evidence>
<keyword evidence="5" id="KW-1185">Reference proteome</keyword>
<comment type="caution">
    <text evidence="4">The sequence shown here is derived from an EMBL/GenBank/DDBJ whole genome shotgun (WGS) entry which is preliminary data.</text>
</comment>